<evidence type="ECO:0000256" key="2">
    <source>
        <dbReference type="ARBA" id="ARBA00022428"/>
    </source>
</evidence>
<dbReference type="AlphaFoldDB" id="A0A7V2SKA5"/>
<dbReference type="GO" id="GO:0009234">
    <property type="term" value="P:menaquinone biosynthetic process"/>
    <property type="evidence" value="ECO:0007669"/>
    <property type="project" value="UniProtKB-UniPathway"/>
</dbReference>
<protein>
    <recommendedName>
        <fullName evidence="5">Chorismate dehydratase</fullName>
    </recommendedName>
</protein>
<comment type="caution">
    <text evidence="4">The sequence shown here is derived from an EMBL/GenBank/DDBJ whole genome shotgun (WGS) entry which is preliminary data.</text>
</comment>
<evidence type="ECO:0000256" key="3">
    <source>
        <dbReference type="ARBA" id="ARBA00023239"/>
    </source>
</evidence>
<dbReference type="Pfam" id="PF02621">
    <property type="entry name" value="VitK2_biosynth"/>
    <property type="match status" value="1"/>
</dbReference>
<dbReference type="UniPathway" id="UPA00079"/>
<reference evidence="4" key="1">
    <citation type="journal article" date="2020" name="mSystems">
        <title>Genome- and Community-Level Interaction Insights into Carbon Utilization and Element Cycling Functions of Hydrothermarchaeota in Hydrothermal Sediment.</title>
        <authorList>
            <person name="Zhou Z."/>
            <person name="Liu Y."/>
            <person name="Xu W."/>
            <person name="Pan J."/>
            <person name="Luo Z.H."/>
            <person name="Li M."/>
        </authorList>
    </citation>
    <scope>NUCLEOTIDE SEQUENCE [LARGE SCALE GENOMIC DNA]</scope>
    <source>
        <strain evidence="4">HyVt-513</strain>
    </source>
</reference>
<dbReference type="EMBL" id="DRNO01000031">
    <property type="protein sequence ID" value="HFC03318.1"/>
    <property type="molecule type" value="Genomic_DNA"/>
</dbReference>
<evidence type="ECO:0000313" key="4">
    <source>
        <dbReference type="EMBL" id="HFC03318.1"/>
    </source>
</evidence>
<dbReference type="Gene3D" id="3.40.190.10">
    <property type="entry name" value="Periplasmic binding protein-like II"/>
    <property type="match status" value="1"/>
</dbReference>
<proteinExistence type="predicted"/>
<gene>
    <name evidence="4" type="ORF">ENJ74_00465</name>
</gene>
<dbReference type="Proteomes" id="UP000885722">
    <property type="component" value="Unassembled WGS sequence"/>
</dbReference>
<dbReference type="InterPro" id="IPR003773">
    <property type="entry name" value="Menaquinone_biosynth"/>
</dbReference>
<dbReference type="PANTHER" id="PTHR37690:SF1">
    <property type="entry name" value="CHORISMATE DEHYDRATASE"/>
    <property type="match status" value="1"/>
</dbReference>
<keyword evidence="2" id="KW-0474">Menaquinone biosynthesis</keyword>
<evidence type="ECO:0008006" key="5">
    <source>
        <dbReference type="Google" id="ProtNLM"/>
    </source>
</evidence>
<dbReference type="GO" id="GO:0016829">
    <property type="term" value="F:lyase activity"/>
    <property type="evidence" value="ECO:0007669"/>
    <property type="project" value="UniProtKB-KW"/>
</dbReference>
<name>A0A7V2SKA5_9BACT</name>
<organism evidence="4">
    <name type="scientific">Nitratifractor salsuginis</name>
    <dbReference type="NCBI Taxonomy" id="269261"/>
    <lineage>
        <taxon>Bacteria</taxon>
        <taxon>Pseudomonadati</taxon>
        <taxon>Campylobacterota</taxon>
        <taxon>Epsilonproteobacteria</taxon>
        <taxon>Campylobacterales</taxon>
        <taxon>Sulfurovaceae</taxon>
        <taxon>Nitratifractor</taxon>
    </lineage>
</organism>
<comment type="pathway">
    <text evidence="1">Quinol/quinone metabolism; menaquinone biosynthesis.</text>
</comment>
<keyword evidence="3" id="KW-0456">Lyase</keyword>
<dbReference type="SUPFAM" id="SSF53850">
    <property type="entry name" value="Periplasmic binding protein-like II"/>
    <property type="match status" value="1"/>
</dbReference>
<evidence type="ECO:0000256" key="1">
    <source>
        <dbReference type="ARBA" id="ARBA00004863"/>
    </source>
</evidence>
<accession>A0A7V2SKA5</accession>
<sequence length="179" mass="20154">PSVINRRFRQGCVHAAFISSIESRRCRCTGLGIVADGAVHSVFVLPGENATDPASASSNALAGILGFQGQVIIGDAALRHRLSGGEGIDLAQAWKESTGLPFVFARLCYNRQGKRIRKLAKDFGSKEWKIPRYILEREARKRQISPAQLRWYLGHIDYRISWKGERSLRLFLKKAQKRY</sequence>
<dbReference type="InterPro" id="IPR030868">
    <property type="entry name" value="MqnA"/>
</dbReference>
<dbReference type="PANTHER" id="PTHR37690">
    <property type="entry name" value="CHORISMATE DEHYDRATASE"/>
    <property type="match status" value="1"/>
</dbReference>
<feature type="non-terminal residue" evidence="4">
    <location>
        <position position="1"/>
    </location>
</feature>